<dbReference type="InterPro" id="IPR036428">
    <property type="entry name" value="PCD_sf"/>
</dbReference>
<protein>
    <recommendedName>
        <fullName evidence="3">4a-hydroxytetrahydrobiopterin dehydratase</fullName>
        <ecNumber evidence="3">4.2.1.96</ecNumber>
    </recommendedName>
</protein>
<dbReference type="EMBL" id="CAEZXZ010000115">
    <property type="protein sequence ID" value="CAB4707553.1"/>
    <property type="molecule type" value="Genomic_DNA"/>
</dbReference>
<accession>A0A6J6QDQ8</accession>
<dbReference type="Pfam" id="PF01329">
    <property type="entry name" value="Pterin_4a"/>
    <property type="match status" value="1"/>
</dbReference>
<dbReference type="PANTHER" id="PTHR12599:SF0">
    <property type="entry name" value="PTERIN-4-ALPHA-CARBINOLAMINE DEHYDRATASE"/>
    <property type="match status" value="1"/>
</dbReference>
<organism evidence="5">
    <name type="scientific">freshwater metagenome</name>
    <dbReference type="NCBI Taxonomy" id="449393"/>
    <lineage>
        <taxon>unclassified sequences</taxon>
        <taxon>metagenomes</taxon>
        <taxon>ecological metagenomes</taxon>
    </lineage>
</organism>
<dbReference type="PANTHER" id="PTHR12599">
    <property type="entry name" value="PTERIN-4-ALPHA-CARBINOLAMINE DEHYDRATASE"/>
    <property type="match status" value="1"/>
</dbReference>
<sequence length="98" mass="10691">MNPRSLTATEVNDLAQILPMWQISDGQLTREIKAPTYAVAIDWVVAIAGAAESLDHHPDIDIRWRTLRIALITHSTGCLTELDLNLATLIDTVLSSGA</sequence>
<name>A0A6J6QDQ8_9ZZZZ</name>
<evidence type="ECO:0000256" key="3">
    <source>
        <dbReference type="ARBA" id="ARBA00013252"/>
    </source>
</evidence>
<evidence type="ECO:0000313" key="5">
    <source>
        <dbReference type="EMBL" id="CAB4707553.1"/>
    </source>
</evidence>
<comment type="catalytic activity">
    <reaction evidence="1">
        <text>(4aS,6R)-4a-hydroxy-L-erythro-5,6,7,8-tetrahydrobiopterin = (6R)-L-erythro-6,7-dihydrobiopterin + H2O</text>
        <dbReference type="Rhea" id="RHEA:11920"/>
        <dbReference type="ChEBI" id="CHEBI:15377"/>
        <dbReference type="ChEBI" id="CHEBI:15642"/>
        <dbReference type="ChEBI" id="CHEBI:43120"/>
        <dbReference type="EC" id="4.2.1.96"/>
    </reaction>
</comment>
<dbReference type="NCBIfam" id="NF002017">
    <property type="entry name" value="PRK00823.1-2"/>
    <property type="match status" value="1"/>
</dbReference>
<proteinExistence type="inferred from homology"/>
<keyword evidence="4" id="KW-0456">Lyase</keyword>
<dbReference type="GO" id="GO:0006729">
    <property type="term" value="P:tetrahydrobiopterin biosynthetic process"/>
    <property type="evidence" value="ECO:0007669"/>
    <property type="project" value="InterPro"/>
</dbReference>
<dbReference type="AlphaFoldDB" id="A0A6J6QDQ8"/>
<dbReference type="EC" id="4.2.1.96" evidence="3"/>
<comment type="similarity">
    <text evidence="2">Belongs to the pterin-4-alpha-carbinolamine dehydratase family.</text>
</comment>
<dbReference type="CDD" id="cd00488">
    <property type="entry name" value="PCD_DCoH"/>
    <property type="match status" value="1"/>
</dbReference>
<reference evidence="5" key="1">
    <citation type="submission" date="2020-05" db="EMBL/GenBank/DDBJ databases">
        <authorList>
            <person name="Chiriac C."/>
            <person name="Salcher M."/>
            <person name="Ghai R."/>
            <person name="Kavagutti S V."/>
        </authorList>
    </citation>
    <scope>NUCLEOTIDE SEQUENCE</scope>
</reference>
<dbReference type="InterPro" id="IPR001533">
    <property type="entry name" value="Pterin_deHydtase"/>
</dbReference>
<dbReference type="GO" id="GO:0008124">
    <property type="term" value="F:4-alpha-hydroxytetrahydrobiopterin dehydratase activity"/>
    <property type="evidence" value="ECO:0007669"/>
    <property type="project" value="UniProtKB-EC"/>
</dbReference>
<dbReference type="SUPFAM" id="SSF55248">
    <property type="entry name" value="PCD-like"/>
    <property type="match status" value="1"/>
</dbReference>
<gene>
    <name evidence="5" type="ORF">UFOPK2625_00821</name>
</gene>
<evidence type="ECO:0000256" key="4">
    <source>
        <dbReference type="ARBA" id="ARBA00023239"/>
    </source>
</evidence>
<evidence type="ECO:0000256" key="2">
    <source>
        <dbReference type="ARBA" id="ARBA00006472"/>
    </source>
</evidence>
<evidence type="ECO:0000256" key="1">
    <source>
        <dbReference type="ARBA" id="ARBA00001554"/>
    </source>
</evidence>
<dbReference type="Gene3D" id="3.30.1360.20">
    <property type="entry name" value="Transcriptional coactivator/pterin dehydratase"/>
    <property type="match status" value="1"/>
</dbReference>